<dbReference type="Gene3D" id="3.40.630.150">
    <property type="entry name" value="Malonyl-CoA decarboxylase, catalytic domain"/>
    <property type="match status" value="2"/>
</dbReference>
<dbReference type="InterPro" id="IPR035372">
    <property type="entry name" value="MCD_N"/>
</dbReference>
<evidence type="ECO:0000313" key="4">
    <source>
        <dbReference type="Proteomes" id="UP000199550"/>
    </source>
</evidence>
<protein>
    <submittedName>
        <fullName evidence="3">Malonyl-CoA decarboxylase</fullName>
    </submittedName>
</protein>
<dbReference type="Proteomes" id="UP000199550">
    <property type="component" value="Unassembled WGS sequence"/>
</dbReference>
<dbReference type="Gene3D" id="1.20.140.90">
    <property type="entry name" value="Malonyl-CoA decarboxylase, oligemerization domain"/>
    <property type="match status" value="1"/>
</dbReference>
<dbReference type="GO" id="GO:0050080">
    <property type="term" value="F:malonyl-CoA decarboxylase activity"/>
    <property type="evidence" value="ECO:0007669"/>
    <property type="project" value="InterPro"/>
</dbReference>
<sequence>MRATSVLNDLVGRVADRGRSMMGTTAPRTVAQLCDTLLTGKGEATGLAIASAIFDRYDAMSPAARHDFFTMLRDRFSVDRARTEAALQQWQDGDDTALRVLHAASEPRSQELIRRLNRAPGGTRRLVAMRNDLLNLMDDDASLGALDADFRHLFSSWFNRGFLELQRIDWHTPANILEKIIKYEAVHEISGWDDLRRRVAALDRRLYAFFHPALGDDPLIFVEVALTADIPVDIGAILAADRDMMPPAKAQTAVFYSISNCQTGLRGISFGNFLIKQVVEELGREWPNLSTFVTLSPVPGLRPWALAQKDKLPPRLADVVTQAESGARPSGLSDLTAHYMLVARSTRGGATDPVARFHLGNGARLERIHRDADTSANGQQASWGVMVNYLYDLDTIERNHEAYSTADDIIASSTVRRLIKTR</sequence>
<dbReference type="InterPro" id="IPR038351">
    <property type="entry name" value="MCD_N_sf"/>
</dbReference>
<dbReference type="OrthoDB" id="5292736at2"/>
<accession>A0A1I4GMP3</accession>
<dbReference type="PANTHER" id="PTHR28641:SF1">
    <property type="entry name" value="MALONYL-COA DECARBOXYLASE, MITOCHONDRIAL"/>
    <property type="match status" value="1"/>
</dbReference>
<evidence type="ECO:0000259" key="2">
    <source>
        <dbReference type="Pfam" id="PF17408"/>
    </source>
</evidence>
<dbReference type="Pfam" id="PF05292">
    <property type="entry name" value="MCD"/>
    <property type="match status" value="2"/>
</dbReference>
<gene>
    <name evidence="3" type="ORF">SAMN04488004_11355</name>
</gene>
<dbReference type="RefSeq" id="WP_090190021.1">
    <property type="nucleotide sequence ID" value="NZ_FOTF01000013.1"/>
</dbReference>
<dbReference type="InterPro" id="IPR007956">
    <property type="entry name" value="Malonyl_CoA_deC_C"/>
</dbReference>
<dbReference type="Pfam" id="PF17408">
    <property type="entry name" value="MCD_N"/>
    <property type="match status" value="1"/>
</dbReference>
<dbReference type="InterPro" id="IPR038917">
    <property type="entry name" value="Malonyl_CoA_deC"/>
</dbReference>
<keyword evidence="4" id="KW-1185">Reference proteome</keyword>
<dbReference type="PANTHER" id="PTHR28641">
    <property type="match status" value="1"/>
</dbReference>
<evidence type="ECO:0000259" key="1">
    <source>
        <dbReference type="Pfam" id="PF05292"/>
    </source>
</evidence>
<dbReference type="STRING" id="195913.SAMN04488004_11355"/>
<dbReference type="GO" id="GO:0006633">
    <property type="term" value="P:fatty acid biosynthetic process"/>
    <property type="evidence" value="ECO:0007669"/>
    <property type="project" value="InterPro"/>
</dbReference>
<feature type="domain" description="Malonyl-CoA decarboxylase C-terminal" evidence="1">
    <location>
        <begin position="161"/>
        <end position="310"/>
    </location>
</feature>
<dbReference type="AlphaFoldDB" id="A0A1I4GMP3"/>
<proteinExistence type="predicted"/>
<evidence type="ECO:0000313" key="3">
    <source>
        <dbReference type="EMBL" id="SFL30396.1"/>
    </source>
</evidence>
<feature type="domain" description="Malonyl-CoA decarboxylase C-terminal" evidence="1">
    <location>
        <begin position="332"/>
        <end position="392"/>
    </location>
</feature>
<reference evidence="3 4" key="1">
    <citation type="submission" date="2016-10" db="EMBL/GenBank/DDBJ databases">
        <authorList>
            <person name="de Groot N.N."/>
        </authorList>
    </citation>
    <scope>NUCLEOTIDE SEQUENCE [LARGE SCALE GENOMIC DNA]</scope>
    <source>
        <strain evidence="3 4">DSM 16199</strain>
    </source>
</reference>
<name>A0A1I4GMP3_9RHOB</name>
<feature type="domain" description="Malonyl-CoA decarboxylase N-terminal" evidence="2">
    <location>
        <begin position="76"/>
        <end position="158"/>
    </location>
</feature>
<dbReference type="EMBL" id="FOTF01000013">
    <property type="protein sequence ID" value="SFL30396.1"/>
    <property type="molecule type" value="Genomic_DNA"/>
</dbReference>
<dbReference type="InterPro" id="IPR042303">
    <property type="entry name" value="Malonyl_CoA_deC_C_sf"/>
</dbReference>
<organism evidence="3 4">
    <name type="scientific">Loktanella salsilacus</name>
    <dbReference type="NCBI Taxonomy" id="195913"/>
    <lineage>
        <taxon>Bacteria</taxon>
        <taxon>Pseudomonadati</taxon>
        <taxon>Pseudomonadota</taxon>
        <taxon>Alphaproteobacteria</taxon>
        <taxon>Rhodobacterales</taxon>
        <taxon>Roseobacteraceae</taxon>
        <taxon>Loktanella</taxon>
    </lineage>
</organism>